<name>A0A9P4UVT3_9PLEO</name>
<accession>A0A9P4UVT3</accession>
<keyword evidence="3" id="KW-1185">Reference proteome</keyword>
<evidence type="ECO:0000313" key="2">
    <source>
        <dbReference type="EMBL" id="KAF2730302.1"/>
    </source>
</evidence>
<dbReference type="EMBL" id="ML996221">
    <property type="protein sequence ID" value="KAF2730302.1"/>
    <property type="molecule type" value="Genomic_DNA"/>
</dbReference>
<comment type="caution">
    <text evidence="2">The sequence shown here is derived from an EMBL/GenBank/DDBJ whole genome shotgun (WGS) entry which is preliminary data.</text>
</comment>
<organism evidence="2 3">
    <name type="scientific">Polyplosphaeria fusca</name>
    <dbReference type="NCBI Taxonomy" id="682080"/>
    <lineage>
        <taxon>Eukaryota</taxon>
        <taxon>Fungi</taxon>
        <taxon>Dikarya</taxon>
        <taxon>Ascomycota</taxon>
        <taxon>Pezizomycotina</taxon>
        <taxon>Dothideomycetes</taxon>
        <taxon>Pleosporomycetidae</taxon>
        <taxon>Pleosporales</taxon>
        <taxon>Tetraplosphaeriaceae</taxon>
        <taxon>Polyplosphaeria</taxon>
    </lineage>
</organism>
<gene>
    <name evidence="2" type="ORF">EJ04DRAFT_48280</name>
</gene>
<dbReference type="AlphaFoldDB" id="A0A9P4UVT3"/>
<dbReference type="Proteomes" id="UP000799444">
    <property type="component" value="Unassembled WGS sequence"/>
</dbReference>
<feature type="region of interest" description="Disordered" evidence="1">
    <location>
        <begin position="184"/>
        <end position="205"/>
    </location>
</feature>
<sequence length="254" mass="28772">MLDRHDERFEACWGIFGLAEYAENQVPGFRLQCCASYPDLYIYQVRSCSTVDLHRMYPRVFIPPSSPREPGSCSTLFPSTLWNPQYPDGRTVDDGFSRPAPSRRTLLPISASPRLPFPFQHSITCLYPTSLIPMCHIPVPSRNPEDLRPPSTTPRQLTYRAYPKCIEPSPRATTKHWIIGHVASKTDDKTKPSAPPRAGGHQGAQKIPLMPRSAKACVCCGPFYPTRYWKSLCIRHCSFLRVQSVMCANLRCMK</sequence>
<protein>
    <submittedName>
        <fullName evidence="2">Uncharacterized protein</fullName>
    </submittedName>
</protein>
<proteinExistence type="predicted"/>
<evidence type="ECO:0000313" key="3">
    <source>
        <dbReference type="Proteomes" id="UP000799444"/>
    </source>
</evidence>
<reference evidence="2" key="1">
    <citation type="journal article" date="2020" name="Stud. Mycol.">
        <title>101 Dothideomycetes genomes: a test case for predicting lifestyles and emergence of pathogens.</title>
        <authorList>
            <person name="Haridas S."/>
            <person name="Albert R."/>
            <person name="Binder M."/>
            <person name="Bloem J."/>
            <person name="Labutti K."/>
            <person name="Salamov A."/>
            <person name="Andreopoulos B."/>
            <person name="Baker S."/>
            <person name="Barry K."/>
            <person name="Bills G."/>
            <person name="Bluhm B."/>
            <person name="Cannon C."/>
            <person name="Castanera R."/>
            <person name="Culley D."/>
            <person name="Daum C."/>
            <person name="Ezra D."/>
            <person name="Gonzalez J."/>
            <person name="Henrissat B."/>
            <person name="Kuo A."/>
            <person name="Liang C."/>
            <person name="Lipzen A."/>
            <person name="Lutzoni F."/>
            <person name="Magnuson J."/>
            <person name="Mondo S."/>
            <person name="Nolan M."/>
            <person name="Ohm R."/>
            <person name="Pangilinan J."/>
            <person name="Park H.-J."/>
            <person name="Ramirez L."/>
            <person name="Alfaro M."/>
            <person name="Sun H."/>
            <person name="Tritt A."/>
            <person name="Yoshinaga Y."/>
            <person name="Zwiers L.-H."/>
            <person name="Turgeon B."/>
            <person name="Goodwin S."/>
            <person name="Spatafora J."/>
            <person name="Crous P."/>
            <person name="Grigoriev I."/>
        </authorList>
    </citation>
    <scope>NUCLEOTIDE SEQUENCE</scope>
    <source>
        <strain evidence="2">CBS 125425</strain>
    </source>
</reference>
<evidence type="ECO:0000256" key="1">
    <source>
        <dbReference type="SAM" id="MobiDB-lite"/>
    </source>
</evidence>